<reference evidence="1 2" key="1">
    <citation type="submission" date="2021-06" db="EMBL/GenBank/DDBJ databases">
        <authorList>
            <person name="Palmer J.M."/>
        </authorList>
    </citation>
    <scope>NUCLEOTIDE SEQUENCE [LARGE SCALE GENOMIC DNA]</scope>
    <source>
        <strain evidence="1 2">CL_MEX2019</strain>
        <tissue evidence="1">Muscle</tissue>
    </source>
</reference>
<organism evidence="1 2">
    <name type="scientific">Characodon lateralis</name>
    <dbReference type="NCBI Taxonomy" id="208331"/>
    <lineage>
        <taxon>Eukaryota</taxon>
        <taxon>Metazoa</taxon>
        <taxon>Chordata</taxon>
        <taxon>Craniata</taxon>
        <taxon>Vertebrata</taxon>
        <taxon>Euteleostomi</taxon>
        <taxon>Actinopterygii</taxon>
        <taxon>Neopterygii</taxon>
        <taxon>Teleostei</taxon>
        <taxon>Neoteleostei</taxon>
        <taxon>Acanthomorphata</taxon>
        <taxon>Ovalentaria</taxon>
        <taxon>Atherinomorphae</taxon>
        <taxon>Cyprinodontiformes</taxon>
        <taxon>Goodeidae</taxon>
        <taxon>Characodon</taxon>
    </lineage>
</organism>
<evidence type="ECO:0000313" key="1">
    <source>
        <dbReference type="EMBL" id="MED6289042.1"/>
    </source>
</evidence>
<keyword evidence="2" id="KW-1185">Reference proteome</keyword>
<evidence type="ECO:0000313" key="2">
    <source>
        <dbReference type="Proteomes" id="UP001352852"/>
    </source>
</evidence>
<comment type="caution">
    <text evidence="1">The sequence shown here is derived from an EMBL/GenBank/DDBJ whole genome shotgun (WGS) entry which is preliminary data.</text>
</comment>
<dbReference type="Proteomes" id="UP001352852">
    <property type="component" value="Unassembled WGS sequence"/>
</dbReference>
<dbReference type="EMBL" id="JAHUTJ010063037">
    <property type="protein sequence ID" value="MED6289042.1"/>
    <property type="molecule type" value="Genomic_DNA"/>
</dbReference>
<proteinExistence type="predicted"/>
<accession>A0ABU7EPT9</accession>
<gene>
    <name evidence="1" type="ORF">CHARACLAT_032272</name>
</gene>
<name>A0ABU7EPT9_9TELE</name>
<sequence length="129" mass="14274">MDDVKQNYKIGYKKVGEEFVGQTSDSPEDGALLLSLPQEILIPRSVGLVLVIQIVWSYVAQCLHQSKSLYILSDLSYTMQLSGCEVGLTCKQENGTHMVSRLMLLMTGTGKPTGQSLGRYTGIHITQRH</sequence>
<protein>
    <submittedName>
        <fullName evidence="1">Uncharacterized protein</fullName>
    </submittedName>
</protein>